<reference evidence="1" key="1">
    <citation type="submission" date="2023-06" db="EMBL/GenBank/DDBJ databases">
        <authorList>
            <person name="Delattre M."/>
        </authorList>
    </citation>
    <scope>NUCLEOTIDE SEQUENCE</scope>
    <source>
        <strain evidence="1">AF72</strain>
    </source>
</reference>
<protein>
    <submittedName>
        <fullName evidence="1">Uncharacterized protein</fullName>
    </submittedName>
</protein>
<accession>A0AA36DFC3</accession>
<dbReference type="AlphaFoldDB" id="A0AA36DFC3"/>
<evidence type="ECO:0000313" key="1">
    <source>
        <dbReference type="EMBL" id="CAJ0586202.1"/>
    </source>
</evidence>
<comment type="caution">
    <text evidence="1">The sequence shown here is derived from an EMBL/GenBank/DDBJ whole genome shotgun (WGS) entry which is preliminary data.</text>
</comment>
<name>A0AA36DFC3_9BILA</name>
<dbReference type="Proteomes" id="UP001177023">
    <property type="component" value="Unassembled WGS sequence"/>
</dbReference>
<feature type="non-terminal residue" evidence="1">
    <location>
        <position position="184"/>
    </location>
</feature>
<sequence length="184" mass="20682">MGSFDCDLAENINFLLQVTVKLYELRDFLVESDVRVFVVFAKDDCMATILLDIQALGYKRGDLQFVLPSVPLNDSNLDILEYAYAVDDYIELVDTFENVIMNTPIKDTETAWVTVFGKYNPLEELEPAEDNVDPIDIPILSAILNETRTCQKDCENEIANFQPGCCWSCTACPTFAVVNATVQV</sequence>
<organism evidence="1 2">
    <name type="scientific">Mesorhabditis spiculigera</name>
    <dbReference type="NCBI Taxonomy" id="96644"/>
    <lineage>
        <taxon>Eukaryota</taxon>
        <taxon>Metazoa</taxon>
        <taxon>Ecdysozoa</taxon>
        <taxon>Nematoda</taxon>
        <taxon>Chromadorea</taxon>
        <taxon>Rhabditida</taxon>
        <taxon>Rhabditina</taxon>
        <taxon>Rhabditomorpha</taxon>
        <taxon>Rhabditoidea</taxon>
        <taxon>Rhabditidae</taxon>
        <taxon>Mesorhabditinae</taxon>
        <taxon>Mesorhabditis</taxon>
    </lineage>
</organism>
<proteinExistence type="predicted"/>
<dbReference type="EMBL" id="CATQJA010002707">
    <property type="protein sequence ID" value="CAJ0586202.1"/>
    <property type="molecule type" value="Genomic_DNA"/>
</dbReference>
<gene>
    <name evidence="1" type="ORF">MSPICULIGERA_LOCUS24209</name>
</gene>
<keyword evidence="2" id="KW-1185">Reference proteome</keyword>
<evidence type="ECO:0000313" key="2">
    <source>
        <dbReference type="Proteomes" id="UP001177023"/>
    </source>
</evidence>